<organism evidence="1 2">
    <name type="scientific">Dentiscutata heterogama</name>
    <dbReference type="NCBI Taxonomy" id="1316150"/>
    <lineage>
        <taxon>Eukaryota</taxon>
        <taxon>Fungi</taxon>
        <taxon>Fungi incertae sedis</taxon>
        <taxon>Mucoromycota</taxon>
        <taxon>Glomeromycotina</taxon>
        <taxon>Glomeromycetes</taxon>
        <taxon>Diversisporales</taxon>
        <taxon>Gigasporaceae</taxon>
        <taxon>Dentiscutata</taxon>
    </lineage>
</organism>
<proteinExistence type="predicted"/>
<evidence type="ECO:0000313" key="2">
    <source>
        <dbReference type="Proteomes" id="UP000789702"/>
    </source>
</evidence>
<comment type="caution">
    <text evidence="1">The sequence shown here is derived from an EMBL/GenBank/DDBJ whole genome shotgun (WGS) entry which is preliminary data.</text>
</comment>
<reference evidence="1" key="1">
    <citation type="submission" date="2021-06" db="EMBL/GenBank/DDBJ databases">
        <authorList>
            <person name="Kallberg Y."/>
            <person name="Tangrot J."/>
            <person name="Rosling A."/>
        </authorList>
    </citation>
    <scope>NUCLEOTIDE SEQUENCE</scope>
    <source>
        <strain evidence="1">IL203A</strain>
    </source>
</reference>
<keyword evidence="2" id="KW-1185">Reference proteome</keyword>
<evidence type="ECO:0000313" key="1">
    <source>
        <dbReference type="EMBL" id="CAG8495049.1"/>
    </source>
</evidence>
<accession>A0ACA9KV78</accession>
<dbReference type="Proteomes" id="UP000789702">
    <property type="component" value="Unassembled WGS sequence"/>
</dbReference>
<protein>
    <submittedName>
        <fullName evidence="1">9467_t:CDS:1</fullName>
    </submittedName>
</protein>
<name>A0ACA9KV78_9GLOM</name>
<dbReference type="EMBL" id="CAJVPU010002101">
    <property type="protein sequence ID" value="CAG8495049.1"/>
    <property type="molecule type" value="Genomic_DNA"/>
</dbReference>
<gene>
    <name evidence="1" type="ORF">DHETER_LOCUS2736</name>
</gene>
<sequence length="54" mass="6439">MCTKSKNLKKDRISTRNIYDELLNYVKARDIEKKDVSQILTIQNWIIVLLSEKQ</sequence>